<dbReference type="PANTHER" id="PTHR34142:SF1">
    <property type="entry name" value="GLYCOSIDE HYDROLASE FAMILY 5 DOMAIN-CONTAINING PROTEIN"/>
    <property type="match status" value="1"/>
</dbReference>
<dbReference type="EMBL" id="JADIML010000154">
    <property type="protein sequence ID" value="MBO8463400.1"/>
    <property type="molecule type" value="Genomic_DNA"/>
</dbReference>
<comment type="similarity">
    <text evidence="3">Belongs to the glycosyl hydrolase 5 (cellulase A) family.</text>
</comment>
<dbReference type="GO" id="GO:0004553">
    <property type="term" value="F:hydrolase activity, hydrolyzing O-glycosyl compounds"/>
    <property type="evidence" value="ECO:0007669"/>
    <property type="project" value="InterPro"/>
</dbReference>
<reference evidence="5" key="1">
    <citation type="submission" date="2020-10" db="EMBL/GenBank/DDBJ databases">
        <authorList>
            <person name="Gilroy R."/>
        </authorList>
    </citation>
    <scope>NUCLEOTIDE SEQUENCE</scope>
    <source>
        <strain evidence="5">E3-2379</strain>
    </source>
</reference>
<protein>
    <submittedName>
        <fullName evidence="5">Cellulase family glycosylhydrolase</fullName>
    </submittedName>
</protein>
<evidence type="ECO:0000256" key="1">
    <source>
        <dbReference type="ARBA" id="ARBA00022801"/>
    </source>
</evidence>
<dbReference type="InterPro" id="IPR017853">
    <property type="entry name" value="GH"/>
</dbReference>
<dbReference type="Pfam" id="PF00150">
    <property type="entry name" value="Cellulase"/>
    <property type="match status" value="1"/>
</dbReference>
<comment type="caution">
    <text evidence="5">The sequence shown here is derived from an EMBL/GenBank/DDBJ whole genome shotgun (WGS) entry which is preliminary data.</text>
</comment>
<feature type="domain" description="Glycoside hydrolase family 5" evidence="4">
    <location>
        <begin position="43"/>
        <end position="286"/>
    </location>
</feature>
<keyword evidence="1 3" id="KW-0378">Hydrolase</keyword>
<evidence type="ECO:0000259" key="4">
    <source>
        <dbReference type="Pfam" id="PF00150"/>
    </source>
</evidence>
<evidence type="ECO:0000313" key="6">
    <source>
        <dbReference type="Proteomes" id="UP000823618"/>
    </source>
</evidence>
<accession>A0A9D9N7Y3</accession>
<proteinExistence type="inferred from homology"/>
<evidence type="ECO:0000256" key="3">
    <source>
        <dbReference type="RuleBase" id="RU361153"/>
    </source>
</evidence>
<evidence type="ECO:0000256" key="2">
    <source>
        <dbReference type="ARBA" id="ARBA00023295"/>
    </source>
</evidence>
<sequence length="329" mass="37238">MNKKIFRYCIGFLTCIALLFSLNIKPTYAGSYRFQVNGTTLYDGNGNEFIMRGANYPHAWFSSEYKTAIPAIAKKGFNCVRIVVSNGTRWTKTSYQELQQLISLCKQNSLVAILEVHDTTGLDDTYSLDQAVNYWIEMKTLLQQNENYVIVNIANEWYGTWDDGTSWKNGYISAIQKLRNANISNTLMVDCAGWGQYPKVIFDHGNSVLQADPLKNTMFSIHMYEYAGGDSNTVKYNMEQVLNKNLCLTIGEFGGYHSNGDVDEDEIMRSGNSKKVGWIAWSWKGNNSDLNYLDLAYDWAGNSLTQFGNRVIYGTDGVQQTSKTCSVFQ</sequence>
<dbReference type="InterPro" id="IPR001547">
    <property type="entry name" value="Glyco_hydro_5"/>
</dbReference>
<dbReference type="AlphaFoldDB" id="A0A9D9N7Y3"/>
<evidence type="ECO:0000313" key="5">
    <source>
        <dbReference type="EMBL" id="MBO8463400.1"/>
    </source>
</evidence>
<dbReference type="GO" id="GO:0009251">
    <property type="term" value="P:glucan catabolic process"/>
    <property type="evidence" value="ECO:0007669"/>
    <property type="project" value="TreeGrafter"/>
</dbReference>
<dbReference type="Proteomes" id="UP000823618">
    <property type="component" value="Unassembled WGS sequence"/>
</dbReference>
<name>A0A9D9N7Y3_9FIRM</name>
<dbReference type="PANTHER" id="PTHR34142">
    <property type="entry name" value="ENDO-BETA-1,4-GLUCANASE A"/>
    <property type="match status" value="1"/>
</dbReference>
<gene>
    <name evidence="5" type="ORF">IAC13_05645</name>
</gene>
<keyword evidence="2 3" id="KW-0326">Glycosidase</keyword>
<dbReference type="Gene3D" id="3.20.20.80">
    <property type="entry name" value="Glycosidases"/>
    <property type="match status" value="1"/>
</dbReference>
<reference evidence="5" key="2">
    <citation type="journal article" date="2021" name="PeerJ">
        <title>Extensive microbial diversity within the chicken gut microbiome revealed by metagenomics and culture.</title>
        <authorList>
            <person name="Gilroy R."/>
            <person name="Ravi A."/>
            <person name="Getino M."/>
            <person name="Pursley I."/>
            <person name="Horton D.L."/>
            <person name="Alikhan N.F."/>
            <person name="Baker D."/>
            <person name="Gharbi K."/>
            <person name="Hall N."/>
            <person name="Watson M."/>
            <person name="Adriaenssens E.M."/>
            <person name="Foster-Nyarko E."/>
            <person name="Jarju S."/>
            <person name="Secka A."/>
            <person name="Antonio M."/>
            <person name="Oren A."/>
            <person name="Chaudhuri R.R."/>
            <person name="La Ragione R."/>
            <person name="Hildebrand F."/>
            <person name="Pallen M.J."/>
        </authorList>
    </citation>
    <scope>NUCLEOTIDE SEQUENCE</scope>
    <source>
        <strain evidence="5">E3-2379</strain>
    </source>
</reference>
<organism evidence="5 6">
    <name type="scientific">Candidatus Scybalomonas excrementavium</name>
    <dbReference type="NCBI Taxonomy" id="2840943"/>
    <lineage>
        <taxon>Bacteria</taxon>
        <taxon>Bacillati</taxon>
        <taxon>Bacillota</taxon>
        <taxon>Clostridia</taxon>
        <taxon>Lachnospirales</taxon>
        <taxon>Lachnospiraceae</taxon>
        <taxon>Lachnospiraceae incertae sedis</taxon>
        <taxon>Candidatus Scybalomonas</taxon>
    </lineage>
</organism>
<dbReference type="SUPFAM" id="SSF51445">
    <property type="entry name" value="(Trans)glycosidases"/>
    <property type="match status" value="1"/>
</dbReference>